<feature type="region of interest" description="Disordered" evidence="2">
    <location>
        <begin position="1"/>
        <end position="38"/>
    </location>
</feature>
<reference evidence="3" key="1">
    <citation type="journal article" date="2019" name="bioRxiv">
        <title>The Genome of the Zebra Mussel, Dreissena polymorpha: A Resource for Invasive Species Research.</title>
        <authorList>
            <person name="McCartney M.A."/>
            <person name="Auch B."/>
            <person name="Kono T."/>
            <person name="Mallez S."/>
            <person name="Zhang Y."/>
            <person name="Obille A."/>
            <person name="Becker A."/>
            <person name="Abrahante J.E."/>
            <person name="Garbe J."/>
            <person name="Badalamenti J.P."/>
            <person name="Herman A."/>
            <person name="Mangelson H."/>
            <person name="Liachko I."/>
            <person name="Sullivan S."/>
            <person name="Sone E.D."/>
            <person name="Koren S."/>
            <person name="Silverstein K.A.T."/>
            <person name="Beckman K.B."/>
            <person name="Gohl D.M."/>
        </authorList>
    </citation>
    <scope>NUCLEOTIDE SEQUENCE</scope>
    <source>
        <strain evidence="3">Duluth1</strain>
        <tissue evidence="3">Whole animal</tissue>
    </source>
</reference>
<comment type="caution">
    <text evidence="3">The sequence shown here is derived from an EMBL/GenBank/DDBJ whole genome shotgun (WGS) entry which is preliminary data.</text>
</comment>
<gene>
    <name evidence="3" type="ORF">DPMN_188025</name>
</gene>
<keyword evidence="4" id="KW-1185">Reference proteome</keyword>
<dbReference type="PANTHER" id="PTHR37445">
    <property type="entry name" value="PROTEIN CBG24663"/>
    <property type="match status" value="1"/>
</dbReference>
<sequence length="318" mass="36160">MSANSKSDHPQLNFKGQKPQTKPATKKQRADSNNSNNTSMEELMNIHTQLEVMTEGISNLREDLKSMLKTGEIEELITSTVTSIIGKLEETMVKRIDTEVKNVTNTFKEQIAGLEFKNEQLKQKIDELKCSSTKAIRDLQTQVDKNYDTSRDALKLANYNEQYSRKNNVTIMNVQKPPQESESCLIQTISNILKTSADIELKAEDIVAIHRIPTNKGNIRPILLKLRNNNAKSSIMRKRTPMKAKGFKLVDDVTKRNQGLISRLLLHPDIKSACFFNGSVFGQTNSEERIKFDIFDNVDNAISDYRNRNRKPKARASD</sequence>
<dbReference type="EMBL" id="JAIWYP010000010">
    <property type="protein sequence ID" value="KAH3753389.1"/>
    <property type="molecule type" value="Genomic_DNA"/>
</dbReference>
<organism evidence="3 4">
    <name type="scientific">Dreissena polymorpha</name>
    <name type="common">Zebra mussel</name>
    <name type="synonym">Mytilus polymorpha</name>
    <dbReference type="NCBI Taxonomy" id="45954"/>
    <lineage>
        <taxon>Eukaryota</taxon>
        <taxon>Metazoa</taxon>
        <taxon>Spiralia</taxon>
        <taxon>Lophotrochozoa</taxon>
        <taxon>Mollusca</taxon>
        <taxon>Bivalvia</taxon>
        <taxon>Autobranchia</taxon>
        <taxon>Heteroconchia</taxon>
        <taxon>Euheterodonta</taxon>
        <taxon>Imparidentia</taxon>
        <taxon>Neoheterodontei</taxon>
        <taxon>Myida</taxon>
        <taxon>Dreissenoidea</taxon>
        <taxon>Dreissenidae</taxon>
        <taxon>Dreissena</taxon>
    </lineage>
</organism>
<feature type="coiled-coil region" evidence="1">
    <location>
        <begin position="104"/>
        <end position="138"/>
    </location>
</feature>
<proteinExistence type="predicted"/>
<dbReference type="AlphaFoldDB" id="A0A9D4DQ26"/>
<protein>
    <submittedName>
        <fullName evidence="3">Uncharacterized protein</fullName>
    </submittedName>
</protein>
<keyword evidence="1" id="KW-0175">Coiled coil</keyword>
<dbReference type="Proteomes" id="UP000828390">
    <property type="component" value="Unassembled WGS sequence"/>
</dbReference>
<accession>A0A9D4DQ26</accession>
<evidence type="ECO:0000256" key="1">
    <source>
        <dbReference type="SAM" id="Coils"/>
    </source>
</evidence>
<evidence type="ECO:0000256" key="2">
    <source>
        <dbReference type="SAM" id="MobiDB-lite"/>
    </source>
</evidence>
<evidence type="ECO:0000313" key="3">
    <source>
        <dbReference type="EMBL" id="KAH3753389.1"/>
    </source>
</evidence>
<reference evidence="3" key="2">
    <citation type="submission" date="2020-11" db="EMBL/GenBank/DDBJ databases">
        <authorList>
            <person name="McCartney M.A."/>
            <person name="Auch B."/>
            <person name="Kono T."/>
            <person name="Mallez S."/>
            <person name="Becker A."/>
            <person name="Gohl D.M."/>
            <person name="Silverstein K.A.T."/>
            <person name="Koren S."/>
            <person name="Bechman K.B."/>
            <person name="Herman A."/>
            <person name="Abrahante J.E."/>
            <person name="Garbe J."/>
        </authorList>
    </citation>
    <scope>NUCLEOTIDE SEQUENCE</scope>
    <source>
        <strain evidence="3">Duluth1</strain>
        <tissue evidence="3">Whole animal</tissue>
    </source>
</reference>
<name>A0A9D4DQ26_DREPO</name>
<dbReference type="PANTHER" id="PTHR37445:SF3">
    <property type="entry name" value="ZINC FINGER PHD-TYPE DOMAIN-CONTAINING PROTEIN"/>
    <property type="match status" value="1"/>
</dbReference>
<evidence type="ECO:0000313" key="4">
    <source>
        <dbReference type="Proteomes" id="UP000828390"/>
    </source>
</evidence>